<sequence length="340" mass="37662">MATDLDRIEQARELAKGPHMFRIDRTAAPNNSKKLSASLLTLRNSNPECMQVDTILERRKIVEEAGIDFSVGDLLPNAEQRASIFQQATILTVQVLTSHVDGDAAFANRAIPCINDATTNDSLRRAAEAPGATPAMRCLQFGPGLADVMRKMVKKLVKNHCPNPTMSEGLAGMLRVIDKAHLAHGRAQDYDEALSALDTILTGALMDFWRINCGYESLEAYAASNPAPADILALAKKIVVKHAKRVVPKQPEFRDDRQYSDELSDQEESDMVYRNLRLLNRDLIYMMLLKNAIADGDFGRIGDLLGIIAIQMMGAGMESTCKEITLFLRDLNQVWTIEFG</sequence>
<dbReference type="OrthoDB" id="2496395at2759"/>
<reference evidence="2" key="1">
    <citation type="submission" date="2021-02" db="EMBL/GenBank/DDBJ databases">
        <authorList>
            <person name="Nieuwenhuis M."/>
            <person name="Van De Peppel L.J.J."/>
        </authorList>
    </citation>
    <scope>NUCLEOTIDE SEQUENCE</scope>
    <source>
        <strain evidence="2">D49</strain>
    </source>
</reference>
<reference evidence="2" key="2">
    <citation type="submission" date="2021-10" db="EMBL/GenBank/DDBJ databases">
        <title>Phylogenomics reveals ancestral predisposition of the termite-cultivated fungus Termitomyces towards a domesticated lifestyle.</title>
        <authorList>
            <person name="Auxier B."/>
            <person name="Grum-Grzhimaylo A."/>
            <person name="Cardenas M.E."/>
            <person name="Lodge J.D."/>
            <person name="Laessoe T."/>
            <person name="Pedersen O."/>
            <person name="Smith M.E."/>
            <person name="Kuyper T.W."/>
            <person name="Franco-Molano E.A."/>
            <person name="Baroni T.J."/>
            <person name="Aanen D.K."/>
        </authorList>
    </citation>
    <scope>NUCLEOTIDE SEQUENCE</scope>
    <source>
        <strain evidence="2">D49</strain>
    </source>
</reference>
<dbReference type="EMBL" id="JABCKI010005870">
    <property type="protein sequence ID" value="KAG5637000.1"/>
    <property type="molecule type" value="Genomic_DNA"/>
</dbReference>
<organism evidence="2 3">
    <name type="scientific">Sphagnurus paluster</name>
    <dbReference type="NCBI Taxonomy" id="117069"/>
    <lineage>
        <taxon>Eukaryota</taxon>
        <taxon>Fungi</taxon>
        <taxon>Dikarya</taxon>
        <taxon>Basidiomycota</taxon>
        <taxon>Agaricomycotina</taxon>
        <taxon>Agaricomycetes</taxon>
        <taxon>Agaricomycetidae</taxon>
        <taxon>Agaricales</taxon>
        <taxon>Tricholomatineae</taxon>
        <taxon>Lyophyllaceae</taxon>
        <taxon>Sphagnurus</taxon>
    </lineage>
</organism>
<dbReference type="InterPro" id="IPR046496">
    <property type="entry name" value="DUF6589"/>
</dbReference>
<name>A0A9P7FXC7_9AGAR</name>
<protein>
    <recommendedName>
        <fullName evidence="1">DUF6589 domain-containing protein</fullName>
    </recommendedName>
</protein>
<keyword evidence="3" id="KW-1185">Reference proteome</keyword>
<accession>A0A9P7FXC7</accession>
<evidence type="ECO:0000259" key="1">
    <source>
        <dbReference type="Pfam" id="PF20231"/>
    </source>
</evidence>
<proteinExistence type="predicted"/>
<dbReference type="Pfam" id="PF20231">
    <property type="entry name" value="DUF6589"/>
    <property type="match status" value="1"/>
</dbReference>
<evidence type="ECO:0000313" key="3">
    <source>
        <dbReference type="Proteomes" id="UP000717328"/>
    </source>
</evidence>
<comment type="caution">
    <text evidence="2">The sequence shown here is derived from an EMBL/GenBank/DDBJ whole genome shotgun (WGS) entry which is preliminary data.</text>
</comment>
<gene>
    <name evidence="2" type="ORF">H0H81_006144</name>
</gene>
<evidence type="ECO:0000313" key="2">
    <source>
        <dbReference type="EMBL" id="KAG5637000.1"/>
    </source>
</evidence>
<dbReference type="Proteomes" id="UP000717328">
    <property type="component" value="Unassembled WGS sequence"/>
</dbReference>
<dbReference type="AlphaFoldDB" id="A0A9P7FXC7"/>
<feature type="domain" description="DUF6589" evidence="1">
    <location>
        <begin position="104"/>
        <end position="338"/>
    </location>
</feature>